<protein>
    <submittedName>
        <fullName evidence="8">Demethoxyubiquinone hydroxylase family protein</fullName>
    </submittedName>
</protein>
<accession>A0AAE4VLR8</accession>
<keyword evidence="2" id="KW-0831">Ubiquinone biosynthesis</keyword>
<dbReference type="GO" id="GO:0006744">
    <property type="term" value="P:ubiquinone biosynthetic process"/>
    <property type="evidence" value="ECO:0007669"/>
    <property type="project" value="UniProtKB-KW"/>
</dbReference>
<dbReference type="Proteomes" id="UP001289135">
    <property type="component" value="Unassembled WGS sequence"/>
</dbReference>
<evidence type="ECO:0000313" key="8">
    <source>
        <dbReference type="EMBL" id="MDZ5761156.1"/>
    </source>
</evidence>
<dbReference type="EMBL" id="JARGYU010000001">
    <property type="protein sequence ID" value="MDZ5761156.1"/>
    <property type="molecule type" value="Genomic_DNA"/>
</dbReference>
<evidence type="ECO:0000256" key="6">
    <source>
        <dbReference type="ARBA" id="ARBA00023033"/>
    </source>
</evidence>
<keyword evidence="4" id="KW-0560">Oxidoreductase</keyword>
<sequence>MKFLPGDKKYSFFNNIHIDIDLKSIIRVNHAGEMGACQIYRGQIFAAKLKNFSEETIDQLYEMLEQEIEHFLYFSEKIINYKVRPTLMSCFWKIGGFFIGFITAMINEYYAMACTEAVEEVIDIHYQKQIIQIQECIKNISDLDSISTINSFLKNFLKKIEQFRLNEIEHKKIAENHNKYVNTNKLLKLIKRTIKLISLVAIFVAKKI</sequence>
<keyword evidence="6" id="KW-0503">Monooxygenase</keyword>
<comment type="pathway">
    <text evidence="1">Cofactor biosynthesis; ubiquinone biosynthesis.</text>
</comment>
<evidence type="ECO:0000256" key="2">
    <source>
        <dbReference type="ARBA" id="ARBA00022688"/>
    </source>
</evidence>
<dbReference type="PANTHER" id="PTHR11237:SF4">
    <property type="entry name" value="5-DEMETHOXYUBIQUINONE HYDROXYLASE, MITOCHONDRIAL"/>
    <property type="match status" value="1"/>
</dbReference>
<evidence type="ECO:0000256" key="7">
    <source>
        <dbReference type="ARBA" id="ARBA00023136"/>
    </source>
</evidence>
<evidence type="ECO:0000313" key="9">
    <source>
        <dbReference type="Proteomes" id="UP001289135"/>
    </source>
</evidence>
<name>A0AAE4VLR8_9RICK</name>
<reference evidence="8" key="1">
    <citation type="submission" date="2023-02" db="EMBL/GenBank/DDBJ databases">
        <title>Host association and intracellularity evolved multiple times independently in the Rickettsiales.</title>
        <authorList>
            <person name="Castelli M."/>
            <person name="Nardi T."/>
            <person name="Gammuto L."/>
            <person name="Bellinzona G."/>
            <person name="Sabaneyeva E."/>
            <person name="Potekhin A."/>
            <person name="Serra V."/>
            <person name="Petroni G."/>
            <person name="Sassera D."/>
        </authorList>
    </citation>
    <scope>NUCLEOTIDE SEQUENCE</scope>
    <source>
        <strain evidence="8">USBL-36I1</strain>
    </source>
</reference>
<dbReference type="PANTHER" id="PTHR11237">
    <property type="entry name" value="COENZYME Q10 BIOSYNTHESIS PROTEIN 7"/>
    <property type="match status" value="1"/>
</dbReference>
<organism evidence="8 9">
    <name type="scientific">Lyticum sinuosum</name>
    <dbReference type="NCBI Taxonomy" id="1332059"/>
    <lineage>
        <taxon>Bacteria</taxon>
        <taxon>Pseudomonadati</taxon>
        <taxon>Pseudomonadota</taxon>
        <taxon>Alphaproteobacteria</taxon>
        <taxon>Rickettsiales</taxon>
        <taxon>Lyticum</taxon>
    </lineage>
</organism>
<dbReference type="Pfam" id="PF03232">
    <property type="entry name" value="COQ7"/>
    <property type="match status" value="1"/>
</dbReference>
<evidence type="ECO:0000256" key="5">
    <source>
        <dbReference type="ARBA" id="ARBA00023004"/>
    </source>
</evidence>
<keyword evidence="5" id="KW-0408">Iron</keyword>
<dbReference type="InterPro" id="IPR009078">
    <property type="entry name" value="Ferritin-like_SF"/>
</dbReference>
<dbReference type="GO" id="GO:0046872">
    <property type="term" value="F:metal ion binding"/>
    <property type="evidence" value="ECO:0007669"/>
    <property type="project" value="UniProtKB-KW"/>
</dbReference>
<evidence type="ECO:0000256" key="4">
    <source>
        <dbReference type="ARBA" id="ARBA00023002"/>
    </source>
</evidence>
<dbReference type="InterPro" id="IPR011566">
    <property type="entry name" value="Ubq_synth_Coq7"/>
</dbReference>
<keyword evidence="9" id="KW-1185">Reference proteome</keyword>
<dbReference type="CDD" id="cd01042">
    <property type="entry name" value="DMQH"/>
    <property type="match status" value="1"/>
</dbReference>
<dbReference type="SUPFAM" id="SSF47240">
    <property type="entry name" value="Ferritin-like"/>
    <property type="match status" value="1"/>
</dbReference>
<comment type="caution">
    <text evidence="8">The sequence shown here is derived from an EMBL/GenBank/DDBJ whole genome shotgun (WGS) entry which is preliminary data.</text>
</comment>
<gene>
    <name evidence="8" type="ORF">Lyticum_00323</name>
</gene>
<evidence type="ECO:0000256" key="1">
    <source>
        <dbReference type="ARBA" id="ARBA00004749"/>
    </source>
</evidence>
<proteinExistence type="predicted"/>
<dbReference type="GO" id="GO:0008682">
    <property type="term" value="F:3-demethoxyubiquinol 3-hydroxylase activity"/>
    <property type="evidence" value="ECO:0007669"/>
    <property type="project" value="TreeGrafter"/>
</dbReference>
<dbReference type="RefSeq" id="WP_322498577.1">
    <property type="nucleotide sequence ID" value="NZ_JARGYU010000001.1"/>
</dbReference>
<keyword evidence="7" id="KW-0472">Membrane</keyword>
<evidence type="ECO:0000256" key="3">
    <source>
        <dbReference type="ARBA" id="ARBA00022723"/>
    </source>
</evidence>
<keyword evidence="3" id="KW-0479">Metal-binding</keyword>
<dbReference type="AlphaFoldDB" id="A0AAE4VLR8"/>